<reference evidence="1 2" key="1">
    <citation type="journal article" date="2018" name="Genet. Mol. Biol.">
        <title>The genome sequence of Dyella jiangningensis FCAV SCS01 from a lignocellulose-decomposing microbial consortium metagenome reveals potential for biotechnological applications.</title>
        <authorList>
            <person name="Desiderato J.G."/>
            <person name="Alvarenga D.O."/>
            <person name="Constancio M.T.L."/>
            <person name="Alves L.M.C."/>
            <person name="Varani A.M."/>
        </authorList>
    </citation>
    <scope>NUCLEOTIDE SEQUENCE [LARGE SCALE GENOMIC DNA]</scope>
    <source>
        <strain evidence="1 2">FCAV SCS01</strain>
    </source>
</reference>
<dbReference type="Gene3D" id="3.30.300.20">
    <property type="match status" value="1"/>
</dbReference>
<proteinExistence type="predicted"/>
<dbReference type="AlphaFoldDB" id="A0A328P6Q5"/>
<dbReference type="InterPro" id="IPR015946">
    <property type="entry name" value="KH_dom-like_a/b"/>
</dbReference>
<dbReference type="Proteomes" id="UP000248926">
    <property type="component" value="Unassembled WGS sequence"/>
</dbReference>
<dbReference type="InterPro" id="IPR036102">
    <property type="entry name" value="OsmC/Ohrsf"/>
</dbReference>
<dbReference type="PANTHER" id="PTHR42830">
    <property type="entry name" value="OSMOTICALLY INDUCIBLE FAMILY PROTEIN"/>
    <property type="match status" value="1"/>
</dbReference>
<dbReference type="InterPro" id="IPR003718">
    <property type="entry name" value="OsmC/Ohr_fam"/>
</dbReference>
<dbReference type="OrthoDB" id="9807532at2"/>
<dbReference type="GO" id="GO:0006979">
    <property type="term" value="P:response to oxidative stress"/>
    <property type="evidence" value="ECO:0007669"/>
    <property type="project" value="InterPro"/>
</dbReference>
<gene>
    <name evidence="1" type="ORF">CA260_14555</name>
</gene>
<name>A0A328P6Q5_9GAMM</name>
<dbReference type="GO" id="GO:0004601">
    <property type="term" value="F:peroxidase activity"/>
    <property type="evidence" value="ECO:0007669"/>
    <property type="project" value="InterPro"/>
</dbReference>
<sequence>MKRTASAAWAGGLKEGTGTISTATGVLRDAPYGFRSRFEDGPGTNPEELLGAAHAGCFSMALALGLEQAGFVAKHIETKAVVTLDKDGDGFAITTVDLTCRASVPGIDAQAFDKVAQATKAGCPVSKVLKAQINLDAQLES</sequence>
<organism evidence="1 2">
    <name type="scientific">Dyella jiangningensis</name>
    <dbReference type="NCBI Taxonomy" id="1379159"/>
    <lineage>
        <taxon>Bacteria</taxon>
        <taxon>Pseudomonadati</taxon>
        <taxon>Pseudomonadota</taxon>
        <taxon>Gammaproteobacteria</taxon>
        <taxon>Lysobacterales</taxon>
        <taxon>Rhodanobacteraceae</taxon>
        <taxon>Dyella</taxon>
    </lineage>
</organism>
<comment type="caution">
    <text evidence="1">The sequence shown here is derived from an EMBL/GenBank/DDBJ whole genome shotgun (WGS) entry which is preliminary data.</text>
</comment>
<dbReference type="InterPro" id="IPR019904">
    <property type="entry name" value="Peroxiredoxin_OsmC"/>
</dbReference>
<dbReference type="PANTHER" id="PTHR42830:SF1">
    <property type="entry name" value="OSMOTICALLY INDUCIBLE FAMILY PROTEIN"/>
    <property type="match status" value="1"/>
</dbReference>
<dbReference type="InterPro" id="IPR052707">
    <property type="entry name" value="OsmC_Ohr_Peroxiredoxin"/>
</dbReference>
<accession>A0A328P6Q5</accession>
<dbReference type="NCBIfam" id="TIGR03562">
    <property type="entry name" value="osmo_induc_OsmC"/>
    <property type="match status" value="1"/>
</dbReference>
<dbReference type="RefSeq" id="WP_111984401.1">
    <property type="nucleotide sequence ID" value="NZ_NFZS01000004.1"/>
</dbReference>
<evidence type="ECO:0000313" key="2">
    <source>
        <dbReference type="Proteomes" id="UP000248926"/>
    </source>
</evidence>
<dbReference type="SUPFAM" id="SSF82784">
    <property type="entry name" value="OsmC-like"/>
    <property type="match status" value="1"/>
</dbReference>
<protein>
    <submittedName>
        <fullName evidence="1">OsmC family peroxiredoxin</fullName>
    </submittedName>
</protein>
<evidence type="ECO:0000313" key="1">
    <source>
        <dbReference type="EMBL" id="RAO75944.1"/>
    </source>
</evidence>
<dbReference type="EMBL" id="NFZS01000004">
    <property type="protein sequence ID" value="RAO75944.1"/>
    <property type="molecule type" value="Genomic_DNA"/>
</dbReference>
<dbReference type="Pfam" id="PF02566">
    <property type="entry name" value="OsmC"/>
    <property type="match status" value="1"/>
</dbReference>
<keyword evidence="2" id="KW-1185">Reference proteome</keyword>